<accession>X5DYQ0</accession>
<keyword evidence="1" id="KW-0614">Plasmid</keyword>
<proteinExistence type="predicted"/>
<gene>
    <name evidence="1" type="ORF">CGLY_16720</name>
</gene>
<sequence length="239" mass="26498">MGAGTGEHAETPLKRLVTSGGRDGITLRLYLALLWKCSASPYDVEIPARLWAELLGLEPPVETYSRRVNGAVKRLEDANLISVDRRRGKPSVVTLLDESGDGSPYRPPRGSKDPLDRWVRVPIELWQGDSFYQLGTPGLAMLLAILAERNKPNEPMWWSISQFQRRIGLAPTTRARGVKQLREAGLLTAERKRLPSVPGSFANDPVRQTYLLHLGEVATRRRRKRAVDGKGKGSASAGR</sequence>
<reference evidence="1 2" key="1">
    <citation type="journal article" date="2015" name="Int. J. Syst. Evol. Microbiol.">
        <title>Revisiting Corynebacterium glyciniphilum (ex Kubota et al., 1972) sp. nov., nom. rev., isolated from putrefied banana.</title>
        <authorList>
            <person name="Al-Dilaimi A."/>
            <person name="Bednarz H."/>
            <person name="Lomker A."/>
            <person name="Niehaus K."/>
            <person name="Kalinowski J."/>
            <person name="Ruckert C."/>
        </authorList>
    </citation>
    <scope>NUCLEOTIDE SEQUENCE [LARGE SCALE GENOMIC DNA]</scope>
    <source>
        <strain evidence="1">AJ 3170</strain>
        <plasmid evidence="2">Plasmid pCgly1</plasmid>
    </source>
</reference>
<dbReference type="KEGG" id="cgy:CGLY_16720"/>
<geneLocation type="plasmid" evidence="1 2">
    <name>pCgly1</name>
</geneLocation>
<organism evidence="1 2">
    <name type="scientific">Corynebacterium glyciniphilum AJ 3170</name>
    <dbReference type="NCBI Taxonomy" id="1404245"/>
    <lineage>
        <taxon>Bacteria</taxon>
        <taxon>Bacillati</taxon>
        <taxon>Actinomycetota</taxon>
        <taxon>Actinomycetes</taxon>
        <taxon>Mycobacteriales</taxon>
        <taxon>Corynebacteriaceae</taxon>
        <taxon>Corynebacterium</taxon>
    </lineage>
</organism>
<protein>
    <submittedName>
        <fullName evidence="1">Uncharacterized protein</fullName>
    </submittedName>
</protein>
<evidence type="ECO:0000313" key="2">
    <source>
        <dbReference type="Proteomes" id="UP000023703"/>
    </source>
</evidence>
<dbReference type="HOGENOM" id="CLU_1159564_0_0_11"/>
<dbReference type="AlphaFoldDB" id="X5DYQ0"/>
<dbReference type="EMBL" id="CP006843">
    <property type="protein sequence ID" value="AHW65717.1"/>
    <property type="molecule type" value="Genomic_DNA"/>
</dbReference>
<dbReference type="eggNOG" id="ENOG5032P53">
    <property type="taxonomic scope" value="Bacteria"/>
</dbReference>
<name>X5DYQ0_9CORY</name>
<keyword evidence="2" id="KW-1185">Reference proteome</keyword>
<evidence type="ECO:0000313" key="1">
    <source>
        <dbReference type="EMBL" id="AHW65717.1"/>
    </source>
</evidence>
<dbReference type="Proteomes" id="UP000023703">
    <property type="component" value="Plasmid pCgly1"/>
</dbReference>